<protein>
    <recommendedName>
        <fullName evidence="4">Histidine kinase N-terminal 7TM region domain-containing protein</fullName>
    </recommendedName>
</protein>
<dbReference type="AlphaFoldDB" id="A0A1F5R4H1"/>
<name>A0A1F5R4H1_9BACT</name>
<comment type="caution">
    <text evidence="2">The sequence shown here is derived from an EMBL/GenBank/DDBJ whole genome shotgun (WGS) entry which is preliminary data.</text>
</comment>
<keyword evidence="1" id="KW-0812">Transmembrane</keyword>
<feature type="transmembrane region" description="Helical" evidence="1">
    <location>
        <begin position="122"/>
        <end position="142"/>
    </location>
</feature>
<dbReference type="EMBL" id="MFFM01000042">
    <property type="protein sequence ID" value="OGF09358.1"/>
    <property type="molecule type" value="Genomic_DNA"/>
</dbReference>
<evidence type="ECO:0000256" key="1">
    <source>
        <dbReference type="SAM" id="Phobius"/>
    </source>
</evidence>
<feature type="transmembrane region" description="Helical" evidence="1">
    <location>
        <begin position="6"/>
        <end position="27"/>
    </location>
</feature>
<proteinExistence type="predicted"/>
<evidence type="ECO:0008006" key="4">
    <source>
        <dbReference type="Google" id="ProtNLM"/>
    </source>
</evidence>
<gene>
    <name evidence="2" type="ORF">A2024_08730</name>
</gene>
<evidence type="ECO:0000313" key="2">
    <source>
        <dbReference type="EMBL" id="OGF09358.1"/>
    </source>
</evidence>
<feature type="transmembrane region" description="Helical" evidence="1">
    <location>
        <begin position="154"/>
        <end position="174"/>
    </location>
</feature>
<feature type="transmembrane region" description="Helical" evidence="1">
    <location>
        <begin position="91"/>
        <end position="110"/>
    </location>
</feature>
<feature type="transmembrane region" description="Helical" evidence="1">
    <location>
        <begin position="186"/>
        <end position="206"/>
    </location>
</feature>
<keyword evidence="1" id="KW-0472">Membrane</keyword>
<reference evidence="2 3" key="1">
    <citation type="journal article" date="2016" name="Nat. Commun.">
        <title>Thousands of microbial genomes shed light on interconnected biogeochemical processes in an aquifer system.</title>
        <authorList>
            <person name="Anantharaman K."/>
            <person name="Brown C.T."/>
            <person name="Hug L.A."/>
            <person name="Sharon I."/>
            <person name="Castelle C.J."/>
            <person name="Probst A.J."/>
            <person name="Thomas B.C."/>
            <person name="Singh A."/>
            <person name="Wilkins M.J."/>
            <person name="Karaoz U."/>
            <person name="Brodie E.L."/>
            <person name="Williams K.H."/>
            <person name="Hubbard S.S."/>
            <person name="Banfield J.F."/>
        </authorList>
    </citation>
    <scope>NUCLEOTIDE SEQUENCE [LARGE SCALE GENOMIC DNA]</scope>
</reference>
<feature type="transmembrane region" description="Helical" evidence="1">
    <location>
        <begin position="62"/>
        <end position="84"/>
    </location>
</feature>
<dbReference type="Proteomes" id="UP000177230">
    <property type="component" value="Unassembled WGS sequence"/>
</dbReference>
<evidence type="ECO:0000313" key="3">
    <source>
        <dbReference type="Proteomes" id="UP000177230"/>
    </source>
</evidence>
<keyword evidence="1" id="KW-1133">Transmembrane helix</keyword>
<sequence>MHIADYVLGAGYYLSLLFPIAGGAFFLKKMPKATKIFFLLTVIAFIAETIALSMALRKTNNYLVYQIYFFIETVIIAIIFCWWNERSLIRAIIAAGCALMAIVWIYFNVIAPSKDGFAKMPLLIESIVFMLAATHFMIYMSIWGKTSIFDDHRFWICLGLLLNFTGNILIYSNLNFVFTQAAPLWRINWVISFLVNGIYAIGFISLKWTDRSAPRLTVSGKEAVWEVAD</sequence>
<organism evidence="2 3">
    <name type="scientific">Candidatus Edwardsbacteria bacterium GWF2_54_11</name>
    <dbReference type="NCBI Taxonomy" id="1817851"/>
    <lineage>
        <taxon>Bacteria</taxon>
        <taxon>Candidatus Edwardsiibacteriota</taxon>
    </lineage>
</organism>
<accession>A0A1F5R4H1</accession>
<feature type="transmembrane region" description="Helical" evidence="1">
    <location>
        <begin position="36"/>
        <end position="56"/>
    </location>
</feature>